<evidence type="ECO:0000256" key="5">
    <source>
        <dbReference type="ARBA" id="ARBA00022692"/>
    </source>
</evidence>
<dbReference type="GO" id="GO:0005886">
    <property type="term" value="C:plasma membrane"/>
    <property type="evidence" value="ECO:0007669"/>
    <property type="project" value="UniProtKB-SubCell"/>
</dbReference>
<evidence type="ECO:0000256" key="9">
    <source>
        <dbReference type="SAM" id="Phobius"/>
    </source>
</evidence>
<sequence>MTPAPVDLSSSRHYLPAEGEQRPFLGPEATASTTNYTGTSMDRKPSRNHLAPQALPEDSNIASSDGESLVGRKLSYQIKSSCTESYNTEKKYSSDKFCYNHLYNFLSPFNRQFLAVLIACMSGTATGAIHAFSAVALPRWEDPLSLNLSTTQSSWFASMPMLVGLVLCVPAGLLMDRFGTHICLKLCLPIFSMTWCILAMSEDFWLLLLARALQGLVASFYMVVITVYPAEVCSSNKRGMMVGLSEASVMLGALVTYLLGMILSNQKMAFALISITALQGLSFSFMPQSPVWLTKKGRTEEAKEALLWLHGDDSQTYPNVETENNNGSPTLQQFKLLKKKEYAYPLFLCIIVLLFKELTGQFAVTLYTVKIFELSGTTMDPYLCTVIMGVARFVPCMISYMLIERISRKFLLVTCLTISSIAIAVLGLCLILNENQIIDTTHLSWLPLTCLLVFVVAFGSGVGPNAWTLVAEMLPTQIRLLGGGIINTLFCVLLFLVGVTFPHIVALIGIGGCFLIYSGCTIVGALFVITCIPETRGRSFDEIQASLNN</sequence>
<comment type="caution">
    <text evidence="11">The sequence shown here is derived from an EMBL/GenBank/DDBJ whole genome shotgun (WGS) entry which is preliminary data.</text>
</comment>
<feature type="transmembrane region" description="Helical" evidence="9">
    <location>
        <begin position="113"/>
        <end position="135"/>
    </location>
</feature>
<evidence type="ECO:0000256" key="3">
    <source>
        <dbReference type="ARBA" id="ARBA00022475"/>
    </source>
</evidence>
<dbReference type="SUPFAM" id="SSF103473">
    <property type="entry name" value="MFS general substrate transporter"/>
    <property type="match status" value="1"/>
</dbReference>
<dbReference type="PANTHER" id="PTHR48021">
    <property type="match status" value="1"/>
</dbReference>
<proteinExistence type="predicted"/>
<dbReference type="InterPro" id="IPR020846">
    <property type="entry name" value="MFS_dom"/>
</dbReference>
<feature type="transmembrane region" description="Helical" evidence="9">
    <location>
        <begin position="480"/>
        <end position="498"/>
    </location>
</feature>
<feature type="region of interest" description="Disordered" evidence="8">
    <location>
        <begin position="1"/>
        <end position="64"/>
    </location>
</feature>
<organism evidence="11 12">
    <name type="scientific">Meganyctiphanes norvegica</name>
    <name type="common">Northern krill</name>
    <name type="synonym">Thysanopoda norvegica</name>
    <dbReference type="NCBI Taxonomy" id="48144"/>
    <lineage>
        <taxon>Eukaryota</taxon>
        <taxon>Metazoa</taxon>
        <taxon>Ecdysozoa</taxon>
        <taxon>Arthropoda</taxon>
        <taxon>Crustacea</taxon>
        <taxon>Multicrustacea</taxon>
        <taxon>Malacostraca</taxon>
        <taxon>Eumalacostraca</taxon>
        <taxon>Eucarida</taxon>
        <taxon>Euphausiacea</taxon>
        <taxon>Euphausiidae</taxon>
        <taxon>Meganyctiphanes</taxon>
    </lineage>
</organism>
<evidence type="ECO:0000256" key="1">
    <source>
        <dbReference type="ARBA" id="ARBA00004651"/>
    </source>
</evidence>
<dbReference type="PROSITE" id="PS50850">
    <property type="entry name" value="MFS"/>
    <property type="match status" value="1"/>
</dbReference>
<evidence type="ECO:0000313" key="12">
    <source>
        <dbReference type="Proteomes" id="UP001497623"/>
    </source>
</evidence>
<evidence type="ECO:0000259" key="10">
    <source>
        <dbReference type="PROSITE" id="PS50850"/>
    </source>
</evidence>
<feature type="transmembrane region" description="Helical" evidence="9">
    <location>
        <begin position="342"/>
        <end position="367"/>
    </location>
</feature>
<accession>A0AAV2PQC7</accession>
<dbReference type="PANTHER" id="PTHR48021:SF1">
    <property type="entry name" value="GH07001P-RELATED"/>
    <property type="match status" value="1"/>
</dbReference>
<dbReference type="InterPro" id="IPR036259">
    <property type="entry name" value="MFS_trans_sf"/>
</dbReference>
<gene>
    <name evidence="11" type="ORF">MNOR_LOCUS3297</name>
</gene>
<feature type="transmembrane region" description="Helical" evidence="9">
    <location>
        <begin position="182"/>
        <end position="200"/>
    </location>
</feature>
<feature type="transmembrane region" description="Helical" evidence="9">
    <location>
        <begin position="445"/>
        <end position="468"/>
    </location>
</feature>
<feature type="transmembrane region" description="Helical" evidence="9">
    <location>
        <begin position="379"/>
        <end position="403"/>
    </location>
</feature>
<dbReference type="FunFam" id="1.20.1250.20:FF:000218">
    <property type="entry name" value="facilitated trehalose transporter Tret1"/>
    <property type="match status" value="1"/>
</dbReference>
<keyword evidence="3" id="KW-1003">Cell membrane</keyword>
<name>A0AAV2PQC7_MEGNR</name>
<dbReference type="EMBL" id="CAXKWB010001112">
    <property type="protein sequence ID" value="CAL4063334.1"/>
    <property type="molecule type" value="Genomic_DNA"/>
</dbReference>
<evidence type="ECO:0000256" key="8">
    <source>
        <dbReference type="SAM" id="MobiDB-lite"/>
    </source>
</evidence>
<feature type="transmembrane region" description="Helical" evidence="9">
    <location>
        <begin position="240"/>
        <end position="262"/>
    </location>
</feature>
<dbReference type="Pfam" id="PF00083">
    <property type="entry name" value="Sugar_tr"/>
    <property type="match status" value="1"/>
</dbReference>
<feature type="transmembrane region" description="Helical" evidence="9">
    <location>
        <begin position="268"/>
        <end position="286"/>
    </location>
</feature>
<keyword evidence="5 9" id="KW-0812">Transmembrane</keyword>
<keyword evidence="4" id="KW-0762">Sugar transport</keyword>
<keyword evidence="7 9" id="KW-0472">Membrane</keyword>
<dbReference type="InterPro" id="IPR005828">
    <property type="entry name" value="MFS_sugar_transport-like"/>
</dbReference>
<reference evidence="11 12" key="1">
    <citation type="submission" date="2024-05" db="EMBL/GenBank/DDBJ databases">
        <authorList>
            <person name="Wallberg A."/>
        </authorList>
    </citation>
    <scope>NUCLEOTIDE SEQUENCE [LARGE SCALE GENOMIC DNA]</scope>
</reference>
<evidence type="ECO:0000256" key="6">
    <source>
        <dbReference type="ARBA" id="ARBA00022989"/>
    </source>
</evidence>
<evidence type="ECO:0000256" key="4">
    <source>
        <dbReference type="ARBA" id="ARBA00022597"/>
    </source>
</evidence>
<evidence type="ECO:0000256" key="2">
    <source>
        <dbReference type="ARBA" id="ARBA00022448"/>
    </source>
</evidence>
<feature type="domain" description="Major facilitator superfamily (MFS) profile" evidence="10">
    <location>
        <begin position="111"/>
        <end position="536"/>
    </location>
</feature>
<keyword evidence="12" id="KW-1185">Reference proteome</keyword>
<dbReference type="Gene3D" id="1.20.1250.20">
    <property type="entry name" value="MFS general substrate transporter like domains"/>
    <property type="match status" value="1"/>
</dbReference>
<dbReference type="AlphaFoldDB" id="A0AAV2PQC7"/>
<keyword evidence="2" id="KW-0813">Transport</keyword>
<feature type="transmembrane region" description="Helical" evidence="9">
    <location>
        <begin position="504"/>
        <end position="529"/>
    </location>
</feature>
<feature type="transmembrane region" description="Helical" evidence="9">
    <location>
        <begin position="206"/>
        <end position="228"/>
    </location>
</feature>
<evidence type="ECO:0000313" key="11">
    <source>
        <dbReference type="EMBL" id="CAL4063334.1"/>
    </source>
</evidence>
<dbReference type="InterPro" id="IPR050549">
    <property type="entry name" value="MFS_Trehalose_Transporter"/>
</dbReference>
<protein>
    <recommendedName>
        <fullName evidence="10">Major facilitator superfamily (MFS) profile domain-containing protein</fullName>
    </recommendedName>
</protein>
<evidence type="ECO:0000256" key="7">
    <source>
        <dbReference type="ARBA" id="ARBA00023136"/>
    </source>
</evidence>
<feature type="transmembrane region" description="Helical" evidence="9">
    <location>
        <begin position="410"/>
        <end position="433"/>
    </location>
</feature>
<comment type="subcellular location">
    <subcellularLocation>
        <location evidence="1">Cell membrane</location>
        <topology evidence="1">Multi-pass membrane protein</topology>
    </subcellularLocation>
</comment>
<feature type="transmembrane region" description="Helical" evidence="9">
    <location>
        <begin position="155"/>
        <end position="175"/>
    </location>
</feature>
<feature type="compositionally biased region" description="Polar residues" evidence="8">
    <location>
        <begin position="30"/>
        <end position="40"/>
    </location>
</feature>
<dbReference type="GO" id="GO:0022857">
    <property type="term" value="F:transmembrane transporter activity"/>
    <property type="evidence" value="ECO:0007669"/>
    <property type="project" value="InterPro"/>
</dbReference>
<keyword evidence="6 9" id="KW-1133">Transmembrane helix</keyword>
<dbReference type="Proteomes" id="UP001497623">
    <property type="component" value="Unassembled WGS sequence"/>
</dbReference>
<feature type="non-terminal residue" evidence="11">
    <location>
        <position position="549"/>
    </location>
</feature>